<sequence>MDEHVQAVVDDTDVDWLTPGQQLEWKSLMGMMTSLQAALDLQLKRDAGMNMFDYHVLVALSASPDRTLQMSEIALLARGSLSRLSHAVARLENLGWVQRRASADGGRRIDAWLTDAGWAKLQATAPGHVAEARRLVVDALTPAQLAALGEASRAVVTAAGPDLARALDLDLRTSSPAPDLVTASHPCASPGDAC</sequence>
<dbReference type="Proteomes" id="UP000278440">
    <property type="component" value="Unassembled WGS sequence"/>
</dbReference>
<proteinExistence type="predicted"/>
<organism evidence="3 4">
    <name type="scientific">Terracoccus luteus</name>
    <dbReference type="NCBI Taxonomy" id="53356"/>
    <lineage>
        <taxon>Bacteria</taxon>
        <taxon>Bacillati</taxon>
        <taxon>Actinomycetota</taxon>
        <taxon>Actinomycetes</taxon>
        <taxon>Micrococcales</taxon>
        <taxon>Intrasporangiaceae</taxon>
        <taxon>Terracoccus</taxon>
    </lineage>
</organism>
<keyword evidence="4" id="KW-1185">Reference proteome</keyword>
<evidence type="ECO:0000313" key="3">
    <source>
        <dbReference type="EMBL" id="RKT77114.1"/>
    </source>
</evidence>
<dbReference type="SMART" id="SM00347">
    <property type="entry name" value="HTH_MARR"/>
    <property type="match status" value="1"/>
</dbReference>
<keyword evidence="3" id="KW-0238">DNA-binding</keyword>
<evidence type="ECO:0000313" key="5">
    <source>
        <dbReference type="Proteomes" id="UP000590811"/>
    </source>
</evidence>
<evidence type="ECO:0000313" key="2">
    <source>
        <dbReference type="EMBL" id="MBB2987067.1"/>
    </source>
</evidence>
<evidence type="ECO:0000313" key="4">
    <source>
        <dbReference type="Proteomes" id="UP000278440"/>
    </source>
</evidence>
<gene>
    <name evidence="3" type="ORF">DFJ68_0529</name>
    <name evidence="2" type="ORF">FHW14_002232</name>
</gene>
<name>A0A495XWB1_9MICO</name>
<comment type="caution">
    <text evidence="3">The sequence shown here is derived from an EMBL/GenBank/DDBJ whole genome shotgun (WGS) entry which is preliminary data.</text>
</comment>
<reference evidence="3 4" key="1">
    <citation type="submission" date="2018-10" db="EMBL/GenBank/DDBJ databases">
        <title>Sequencing the genomes of 1000 actinobacteria strains.</title>
        <authorList>
            <person name="Klenk H.-P."/>
        </authorList>
    </citation>
    <scope>NUCLEOTIDE SEQUENCE [LARGE SCALE GENOMIC DNA]</scope>
    <source>
        <strain evidence="3 4">DSM 44267</strain>
    </source>
</reference>
<dbReference type="InterPro" id="IPR000835">
    <property type="entry name" value="HTH_MarR-typ"/>
</dbReference>
<dbReference type="Gene3D" id="1.10.10.10">
    <property type="entry name" value="Winged helix-like DNA-binding domain superfamily/Winged helix DNA-binding domain"/>
    <property type="match status" value="1"/>
</dbReference>
<dbReference type="Proteomes" id="UP000590811">
    <property type="component" value="Unassembled WGS sequence"/>
</dbReference>
<dbReference type="InterPro" id="IPR036388">
    <property type="entry name" value="WH-like_DNA-bd_sf"/>
</dbReference>
<dbReference type="GO" id="GO:0003700">
    <property type="term" value="F:DNA-binding transcription factor activity"/>
    <property type="evidence" value="ECO:0007669"/>
    <property type="project" value="InterPro"/>
</dbReference>
<dbReference type="AlphaFoldDB" id="A0A495XWB1"/>
<protein>
    <submittedName>
        <fullName evidence="3">DNA-binding MarR family transcriptional regulator</fullName>
    </submittedName>
</protein>
<dbReference type="RefSeq" id="WP_121030778.1">
    <property type="nucleotide sequence ID" value="NZ_JACHVT010000004.1"/>
</dbReference>
<reference evidence="2 5" key="2">
    <citation type="submission" date="2020-08" db="EMBL/GenBank/DDBJ databases">
        <title>Genomic Encyclopedia of Type Strains, Phase IV (KMG-V): Genome sequencing to study the core and pangenomes of soil and plant-associated prokaryotes.</title>
        <authorList>
            <person name="Whitman W."/>
        </authorList>
    </citation>
    <scope>NUCLEOTIDE SEQUENCE [LARGE SCALE GENOMIC DNA]</scope>
    <source>
        <strain evidence="2 5">B3ACCR2</strain>
    </source>
</reference>
<feature type="domain" description="HTH marR-type" evidence="1">
    <location>
        <begin position="42"/>
        <end position="145"/>
    </location>
</feature>
<dbReference type="InterPro" id="IPR036390">
    <property type="entry name" value="WH_DNA-bd_sf"/>
</dbReference>
<accession>A0A495XWB1</accession>
<dbReference type="Pfam" id="PF12802">
    <property type="entry name" value="MarR_2"/>
    <property type="match status" value="1"/>
</dbReference>
<dbReference type="EMBL" id="RBXT01000001">
    <property type="protein sequence ID" value="RKT77114.1"/>
    <property type="molecule type" value="Genomic_DNA"/>
</dbReference>
<evidence type="ECO:0000259" key="1">
    <source>
        <dbReference type="SMART" id="SM00347"/>
    </source>
</evidence>
<dbReference type="EMBL" id="JACHVT010000004">
    <property type="protein sequence ID" value="MBB2987067.1"/>
    <property type="molecule type" value="Genomic_DNA"/>
</dbReference>
<dbReference type="OrthoDB" id="8635520at2"/>
<dbReference type="GO" id="GO:0003677">
    <property type="term" value="F:DNA binding"/>
    <property type="evidence" value="ECO:0007669"/>
    <property type="project" value="UniProtKB-KW"/>
</dbReference>
<dbReference type="SUPFAM" id="SSF46785">
    <property type="entry name" value="Winged helix' DNA-binding domain"/>
    <property type="match status" value="1"/>
</dbReference>